<proteinExistence type="predicted"/>
<name>A0A8T0F463_ARGBR</name>
<dbReference type="Proteomes" id="UP000807504">
    <property type="component" value="Unassembled WGS sequence"/>
</dbReference>
<sequence>MIGLMRRPGPKKKKGPPCFLEEAPLLMLHTVEGHGVLSRDTDYAPKKRGHRDKECSGCKILKFLVVWHQQTTTFPHRERKLQKISAFPWATEKKILEQLVMWITDYPRIVSTARNSLGNSEKAADYPSFICSLLSVVAQTTGKDFRTIRRLSRLPFRQQIDSPEATRSDKMGLESDATL</sequence>
<dbReference type="EMBL" id="JABXBU010001863">
    <property type="protein sequence ID" value="KAF8783302.1"/>
    <property type="molecule type" value="Genomic_DNA"/>
</dbReference>
<comment type="caution">
    <text evidence="1">The sequence shown here is derived from an EMBL/GenBank/DDBJ whole genome shotgun (WGS) entry which is preliminary data.</text>
</comment>
<reference evidence="1" key="2">
    <citation type="submission" date="2020-06" db="EMBL/GenBank/DDBJ databases">
        <authorList>
            <person name="Sheffer M."/>
        </authorList>
    </citation>
    <scope>NUCLEOTIDE SEQUENCE</scope>
</reference>
<gene>
    <name evidence="1" type="ORF">HNY73_013481</name>
</gene>
<organism evidence="1 2">
    <name type="scientific">Argiope bruennichi</name>
    <name type="common">Wasp spider</name>
    <name type="synonym">Aranea bruennichi</name>
    <dbReference type="NCBI Taxonomy" id="94029"/>
    <lineage>
        <taxon>Eukaryota</taxon>
        <taxon>Metazoa</taxon>
        <taxon>Ecdysozoa</taxon>
        <taxon>Arthropoda</taxon>
        <taxon>Chelicerata</taxon>
        <taxon>Arachnida</taxon>
        <taxon>Araneae</taxon>
        <taxon>Araneomorphae</taxon>
        <taxon>Entelegynae</taxon>
        <taxon>Araneoidea</taxon>
        <taxon>Araneidae</taxon>
        <taxon>Argiope</taxon>
    </lineage>
</organism>
<dbReference type="AlphaFoldDB" id="A0A8T0F463"/>
<evidence type="ECO:0000313" key="1">
    <source>
        <dbReference type="EMBL" id="KAF8783302.1"/>
    </source>
</evidence>
<reference evidence="1" key="1">
    <citation type="journal article" date="2020" name="bioRxiv">
        <title>Chromosome-level reference genome of the European wasp spider Argiope bruennichi: a resource for studies on range expansion and evolutionary adaptation.</title>
        <authorList>
            <person name="Sheffer M.M."/>
            <person name="Hoppe A."/>
            <person name="Krehenwinkel H."/>
            <person name="Uhl G."/>
            <person name="Kuss A.W."/>
            <person name="Jensen L."/>
            <person name="Jensen C."/>
            <person name="Gillespie R.G."/>
            <person name="Hoff K.J."/>
            <person name="Prost S."/>
        </authorList>
    </citation>
    <scope>NUCLEOTIDE SEQUENCE</scope>
</reference>
<protein>
    <submittedName>
        <fullName evidence="1">Uncharacterized protein</fullName>
    </submittedName>
</protein>
<accession>A0A8T0F463</accession>
<keyword evidence="2" id="KW-1185">Reference proteome</keyword>
<evidence type="ECO:0000313" key="2">
    <source>
        <dbReference type="Proteomes" id="UP000807504"/>
    </source>
</evidence>